<dbReference type="RefSeq" id="XP_004256097.1">
    <property type="nucleotide sequence ID" value="XM_004256049.1"/>
</dbReference>
<keyword evidence="8" id="KW-1185">Reference proteome</keyword>
<dbReference type="InterPro" id="IPR038499">
    <property type="entry name" value="BRO1_sf"/>
</dbReference>
<evidence type="ECO:0000313" key="8">
    <source>
        <dbReference type="Proteomes" id="UP000014680"/>
    </source>
</evidence>
<organism evidence="7 8">
    <name type="scientific">Entamoeba invadens IP1</name>
    <dbReference type="NCBI Taxonomy" id="370355"/>
    <lineage>
        <taxon>Eukaryota</taxon>
        <taxon>Amoebozoa</taxon>
        <taxon>Evosea</taxon>
        <taxon>Archamoebae</taxon>
        <taxon>Mastigamoebida</taxon>
        <taxon>Entamoebidae</taxon>
        <taxon>Entamoeba</taxon>
    </lineage>
</organism>
<dbReference type="SMART" id="SM01041">
    <property type="entry name" value="BRO1"/>
    <property type="match status" value="1"/>
</dbReference>
<evidence type="ECO:0000313" key="7">
    <source>
        <dbReference type="EMBL" id="ELP89326.1"/>
    </source>
</evidence>
<comment type="subcellular location">
    <subcellularLocation>
        <location evidence="2">Cytoplasm</location>
    </subcellularLocation>
    <subcellularLocation>
        <location evidence="1">Endosome</location>
    </subcellularLocation>
</comment>
<dbReference type="GO" id="GO:0005768">
    <property type="term" value="C:endosome"/>
    <property type="evidence" value="ECO:0007669"/>
    <property type="project" value="UniProtKB-SubCell"/>
</dbReference>
<feature type="region of interest" description="Disordered" evidence="5">
    <location>
        <begin position="783"/>
        <end position="848"/>
    </location>
</feature>
<dbReference type="PANTHER" id="PTHR23030">
    <property type="entry name" value="PCD6 INTERACTING PROTEIN-RELATED"/>
    <property type="match status" value="1"/>
</dbReference>
<feature type="region of interest" description="Disordered" evidence="5">
    <location>
        <begin position="745"/>
        <end position="765"/>
    </location>
</feature>
<feature type="compositionally biased region" description="Low complexity" evidence="5">
    <location>
        <begin position="793"/>
        <end position="806"/>
    </location>
</feature>
<accession>A0A0A1U8E4</accession>
<dbReference type="KEGG" id="eiv:EIN_285920"/>
<dbReference type="PANTHER" id="PTHR23030:SF30">
    <property type="entry name" value="TYROSINE-PROTEIN PHOSPHATASE NON-RECEPTOR TYPE 23"/>
    <property type="match status" value="1"/>
</dbReference>
<dbReference type="InterPro" id="IPR004328">
    <property type="entry name" value="BRO1_dom"/>
</dbReference>
<dbReference type="PROSITE" id="PS51180">
    <property type="entry name" value="BRO1"/>
    <property type="match status" value="1"/>
</dbReference>
<dbReference type="AlphaFoldDB" id="A0A0A1U8E4"/>
<sequence>MQVTTLPIFSQGELYTADPVDFSPLHQEISQSSGDSIAKQAIDRLSELHKSFESSSSCSIESLLEYDSLLTHLSRALHDTLTLTFRWNIPIYTSKKTGTLFITKTTTTLNYDQVASSSISFEKAHVLYNAGILLFRVASSQASAQSSIPEAIKTFSQASGIFSETVSLADKCGLSREAEDARKYQALSRGCAQLAFYLKALAANSSVVLREKIIGGAVELLQSFKGGKSTESGGKNNERALYVYAYFLARVAAGMVAEEDVEYGVAIAQYSEGVKEIKETSLANETYVKEVKDKLNSLKKDNEEIYMSKIPEVVPALQSRVCVSDVSYELQIEESPFKSIVPPQLRNALNKYKSESSKIVSDTKTMIPNFTQQGDEVVQGINLRSLETKVENMKNMPNSLKIVVAKVKNCGTPEDALKMLDTVNERIKKIRSMMDEIDDVITHETGEENKKRSEYKDLWKRQVSEVYWQEIVRKMNVIKSAVDDAKLVYNNGKSEVLKTKNEVSVMVAGEEAILKNIPATEGDKLKEMVLQMTELFDRWALLKVAREKLVNGVIELESTHQKGLLESIKSTGDPDLFVMNLLKEFSEKTGEVQTSLNEQANLIGEIQQLNGEIGKFVSSALDTRGAVFVEYQKSGESFVDVYNKIVEKGVFMENVEEDAESLKREAKKCGEARKRESEEVEEHAKEERKRIEEENKKIEELGKKMLEANLMSQRKEEEQGKGETQYQMMQGQGREEHLYANASGQAQGNVGQGQNVGMQNQSAGGIQQQQNLNPYLSQYPTSAAQQFDSNSLQNQQQGNAGQQQQNSEYLSQYPSSTGNANQMPVNATQQQAPQYQSQYPTSTANPQMSPQMDPNMMTQSYAPQYNPYQNSMQQNNFVMGPPGVPTMPGMYGTAPGYANAQYPGQQTPVGVLPPPGMPYGGMPNGYGAQQYPTPYGGYTMF</sequence>
<evidence type="ECO:0000256" key="1">
    <source>
        <dbReference type="ARBA" id="ARBA00004177"/>
    </source>
</evidence>
<evidence type="ECO:0000256" key="3">
    <source>
        <dbReference type="ARBA" id="ARBA00022490"/>
    </source>
</evidence>
<feature type="domain" description="BRO1" evidence="6">
    <location>
        <begin position="8"/>
        <end position="374"/>
    </location>
</feature>
<dbReference type="Gene3D" id="1.20.120.560">
    <property type="entry name" value="alix/aip1 in complex with the ypdl late domain"/>
    <property type="match status" value="1"/>
</dbReference>
<dbReference type="Gene3D" id="1.20.140.50">
    <property type="entry name" value="alix/aip1 like domains"/>
    <property type="match status" value="1"/>
</dbReference>
<reference evidence="7 8" key="1">
    <citation type="submission" date="2012-10" db="EMBL/GenBank/DDBJ databases">
        <authorList>
            <person name="Zafar N."/>
            <person name="Inman J."/>
            <person name="Hall N."/>
            <person name="Lorenzi H."/>
            <person name="Caler E."/>
        </authorList>
    </citation>
    <scope>NUCLEOTIDE SEQUENCE [LARGE SCALE GENOMIC DNA]</scope>
    <source>
        <strain evidence="7 8">IP1</strain>
    </source>
</reference>
<feature type="compositionally biased region" description="Low complexity" evidence="5">
    <location>
        <begin position="827"/>
        <end position="842"/>
    </location>
</feature>
<dbReference type="OrthoDB" id="64867at2759"/>
<dbReference type="InterPro" id="IPR025304">
    <property type="entry name" value="ALIX_V_dom"/>
</dbReference>
<protein>
    <submittedName>
        <fullName evidence="7">pH-response regulator protein palA/RIM20, putative</fullName>
    </submittedName>
</protein>
<dbReference type="GeneID" id="14888318"/>
<feature type="compositionally biased region" description="Polar residues" evidence="5">
    <location>
        <begin position="807"/>
        <end position="826"/>
    </location>
</feature>
<proteinExistence type="predicted"/>
<name>A0A0A1U8E4_ENTIV</name>
<dbReference type="Pfam" id="PF13949">
    <property type="entry name" value="ALIX_LYPXL_bnd"/>
    <property type="match status" value="1"/>
</dbReference>
<dbReference type="GO" id="GO:0043328">
    <property type="term" value="P:protein transport to vacuole involved in ubiquitin-dependent protein catabolic process via the multivesicular body sorting pathway"/>
    <property type="evidence" value="ECO:0007669"/>
    <property type="project" value="TreeGrafter"/>
</dbReference>
<keyword evidence="4" id="KW-0967">Endosome</keyword>
<feature type="region of interest" description="Disordered" evidence="5">
    <location>
        <begin position="713"/>
        <end position="732"/>
    </location>
</feature>
<evidence type="ECO:0000256" key="4">
    <source>
        <dbReference type="ARBA" id="ARBA00022753"/>
    </source>
</evidence>
<dbReference type="Gene3D" id="1.25.40.280">
    <property type="entry name" value="alix/aip1 like domains"/>
    <property type="match status" value="1"/>
</dbReference>
<dbReference type="Proteomes" id="UP000014680">
    <property type="component" value="Unassembled WGS sequence"/>
</dbReference>
<feature type="region of interest" description="Disordered" evidence="5">
    <location>
        <begin position="664"/>
        <end position="693"/>
    </location>
</feature>
<gene>
    <name evidence="7" type="ORF">EIN_285920</name>
</gene>
<keyword evidence="3" id="KW-0963">Cytoplasm</keyword>
<evidence type="ECO:0000259" key="6">
    <source>
        <dbReference type="PROSITE" id="PS51180"/>
    </source>
</evidence>
<dbReference type="VEuPathDB" id="AmoebaDB:EIN_285920"/>
<dbReference type="Pfam" id="PF03097">
    <property type="entry name" value="BRO1"/>
    <property type="match status" value="1"/>
</dbReference>
<feature type="compositionally biased region" description="Polar residues" evidence="5">
    <location>
        <begin position="783"/>
        <end position="792"/>
    </location>
</feature>
<dbReference type="EMBL" id="KB206647">
    <property type="protein sequence ID" value="ELP89326.1"/>
    <property type="molecule type" value="Genomic_DNA"/>
</dbReference>
<evidence type="ECO:0000256" key="2">
    <source>
        <dbReference type="ARBA" id="ARBA00004496"/>
    </source>
</evidence>
<evidence type="ECO:0000256" key="5">
    <source>
        <dbReference type="SAM" id="MobiDB-lite"/>
    </source>
</evidence>